<protein>
    <recommendedName>
        <fullName evidence="3">Mitochondrial fission protein ELM1</fullName>
    </recommendedName>
</protein>
<gene>
    <name evidence="1" type="ORF">Amme_005_074</name>
</gene>
<dbReference type="PANTHER" id="PTHR33986">
    <property type="entry name" value="OS02G0535700 PROTEIN"/>
    <property type="match status" value="1"/>
</dbReference>
<name>A0A023D1M4_ACIMT</name>
<dbReference type="Proteomes" id="UP000019760">
    <property type="component" value="Unassembled WGS sequence"/>
</dbReference>
<organism evidence="1 2">
    <name type="scientific">Acidomonas methanolica NBRC 104435</name>
    <dbReference type="NCBI Taxonomy" id="1231351"/>
    <lineage>
        <taxon>Bacteria</taxon>
        <taxon>Pseudomonadati</taxon>
        <taxon>Pseudomonadota</taxon>
        <taxon>Alphaproteobacteria</taxon>
        <taxon>Acetobacterales</taxon>
        <taxon>Acetobacteraceae</taxon>
        <taxon>Acidomonas</taxon>
    </lineage>
</organism>
<comment type="caution">
    <text evidence="1">The sequence shown here is derived from an EMBL/GenBank/DDBJ whole genome shotgun (WGS) entry which is preliminary data.</text>
</comment>
<sequence length="311" mass="33266">MSVAIIAEDFAGMRAQATGLAERAGLNWSFHAVRRRGLWARLPFRHAPFPLRSIAPIVLPPETAAILSVGGTGGVAGLAVARRHGLPAFQIQHPRMRLDRFDLIVANVHDAISGPNVMSSRNAMHGVTPERLAAARAAWDERLRQPGRRLVSVLVGGANGRFRFGVEEAREMGRGLARLAREGGATLAVTPSRRTAPAALAVLREELAGIEAFVWDGAGENPYLGLLACADLIVATCDSVSMVSEAVATSAPVLVADLPGRSRRIGAFVATLEAAGRVRRFAGHWEDWPVSPLDDTPIAAGELRRRLGDRL</sequence>
<dbReference type="AlphaFoldDB" id="A0A023D1M4"/>
<reference evidence="1 2" key="2">
    <citation type="journal article" date="2014" name="FEMS Microbiol. Lett.">
        <title>Draft genomic DNA sequence of the facultatively methylotrophic bacterium Acidomonas methanolica type strain MB58.</title>
        <authorList>
            <person name="Higashiura N."/>
            <person name="Hadano H."/>
            <person name="Hirakawa H."/>
            <person name="Matsutani M."/>
            <person name="Takabe S."/>
            <person name="Matsushita K."/>
            <person name="Azuma Y."/>
        </authorList>
    </citation>
    <scope>NUCLEOTIDE SEQUENCE [LARGE SCALE GENOMIC DNA]</scope>
    <source>
        <strain evidence="1 2">MB58</strain>
    </source>
</reference>
<keyword evidence="2" id="KW-1185">Reference proteome</keyword>
<dbReference type="Pfam" id="PF06258">
    <property type="entry name" value="Mito_fiss_Elm1"/>
    <property type="match status" value="1"/>
</dbReference>
<dbReference type="RefSeq" id="WP_042055327.1">
    <property type="nucleotide sequence ID" value="NZ_BAND01000005.1"/>
</dbReference>
<accession>A0A023D1M4</accession>
<dbReference type="EMBL" id="BAND01000005">
    <property type="protein sequence ID" value="GAJ27686.1"/>
    <property type="molecule type" value="Genomic_DNA"/>
</dbReference>
<evidence type="ECO:0000313" key="2">
    <source>
        <dbReference type="Proteomes" id="UP000019760"/>
    </source>
</evidence>
<dbReference type="PANTHER" id="PTHR33986:SF15">
    <property type="entry name" value="MITOCHONDRIAL FISSION PROTEIN ELM1"/>
    <property type="match status" value="1"/>
</dbReference>
<proteinExistence type="predicted"/>
<evidence type="ECO:0000313" key="1">
    <source>
        <dbReference type="EMBL" id="GAJ27686.1"/>
    </source>
</evidence>
<evidence type="ECO:0008006" key="3">
    <source>
        <dbReference type="Google" id="ProtNLM"/>
    </source>
</evidence>
<dbReference type="InterPro" id="IPR009367">
    <property type="entry name" value="Elm1-like"/>
</dbReference>
<dbReference type="OrthoDB" id="272235at2"/>
<dbReference type="SUPFAM" id="SSF53756">
    <property type="entry name" value="UDP-Glycosyltransferase/glycogen phosphorylase"/>
    <property type="match status" value="1"/>
</dbReference>
<reference evidence="2" key="1">
    <citation type="journal article" date="2014" name="FEMS Microbiol. Lett.">
        <title>Draft Genomic DNA Sequence of the Facultatively Methylotrophic Bacterium Acidomonas methanolica type strain MB58.</title>
        <authorList>
            <person name="Higashiura N."/>
            <person name="Hadano H."/>
            <person name="Hirakawa H."/>
            <person name="Matsutani M."/>
            <person name="Takabe S."/>
            <person name="Matsushita K."/>
            <person name="Azuma Y."/>
        </authorList>
    </citation>
    <scope>NUCLEOTIDE SEQUENCE [LARGE SCALE GENOMIC DNA]</scope>
    <source>
        <strain evidence="2">MB58</strain>
    </source>
</reference>